<reference evidence="2 3" key="1">
    <citation type="submission" date="2024-02" db="EMBL/GenBank/DDBJ databases">
        <authorList>
            <person name="Daric V."/>
            <person name="Darras S."/>
        </authorList>
    </citation>
    <scope>NUCLEOTIDE SEQUENCE [LARGE SCALE GENOMIC DNA]</scope>
</reference>
<dbReference type="InterPro" id="IPR011611">
    <property type="entry name" value="PfkB_dom"/>
</dbReference>
<sequence length="93" mass="9819">MTAYVICAWGEAGAASGVAGVFDDVILTPANSPEDVVDTVCAGDTFLAGIRHSLIHGKCLNSAVKFACRIASEKVGSYGYDCLQSFHYEVEVE</sequence>
<dbReference type="EMBL" id="CAWYQH010000097">
    <property type="protein sequence ID" value="CAK8683336.1"/>
    <property type="molecule type" value="Genomic_DNA"/>
</dbReference>
<dbReference type="Gene3D" id="3.40.1190.20">
    <property type="match status" value="1"/>
</dbReference>
<feature type="domain" description="Carbohydrate kinase PfkB" evidence="1">
    <location>
        <begin position="25"/>
        <end position="79"/>
    </location>
</feature>
<protein>
    <recommendedName>
        <fullName evidence="1">Carbohydrate kinase PfkB domain-containing protein</fullName>
    </recommendedName>
</protein>
<comment type="caution">
    <text evidence="2">The sequence shown here is derived from an EMBL/GenBank/DDBJ whole genome shotgun (WGS) entry which is preliminary data.</text>
</comment>
<evidence type="ECO:0000259" key="1">
    <source>
        <dbReference type="Pfam" id="PF00294"/>
    </source>
</evidence>
<dbReference type="Pfam" id="PF00294">
    <property type="entry name" value="PfkB"/>
    <property type="match status" value="1"/>
</dbReference>
<proteinExistence type="predicted"/>
<keyword evidence="3" id="KW-1185">Reference proteome</keyword>
<dbReference type="SUPFAM" id="SSF53613">
    <property type="entry name" value="Ribokinase-like"/>
    <property type="match status" value="1"/>
</dbReference>
<evidence type="ECO:0000313" key="2">
    <source>
        <dbReference type="EMBL" id="CAK8683336.1"/>
    </source>
</evidence>
<accession>A0ABP0FUN7</accession>
<organism evidence="2 3">
    <name type="scientific">Clavelina lepadiformis</name>
    <name type="common">Light-bulb sea squirt</name>
    <name type="synonym">Ascidia lepadiformis</name>
    <dbReference type="NCBI Taxonomy" id="159417"/>
    <lineage>
        <taxon>Eukaryota</taxon>
        <taxon>Metazoa</taxon>
        <taxon>Chordata</taxon>
        <taxon>Tunicata</taxon>
        <taxon>Ascidiacea</taxon>
        <taxon>Aplousobranchia</taxon>
        <taxon>Clavelinidae</taxon>
        <taxon>Clavelina</taxon>
    </lineage>
</organism>
<name>A0ABP0FUN7_CLALP</name>
<dbReference type="InterPro" id="IPR029056">
    <property type="entry name" value="Ribokinase-like"/>
</dbReference>
<dbReference type="Proteomes" id="UP001642483">
    <property type="component" value="Unassembled WGS sequence"/>
</dbReference>
<evidence type="ECO:0000313" key="3">
    <source>
        <dbReference type="Proteomes" id="UP001642483"/>
    </source>
</evidence>
<gene>
    <name evidence="2" type="ORF">CVLEPA_LOCUS14418</name>
</gene>